<proteinExistence type="predicted"/>
<feature type="transmembrane region" description="Helical" evidence="6">
    <location>
        <begin position="212"/>
        <end position="236"/>
    </location>
</feature>
<evidence type="ECO:0000259" key="7">
    <source>
        <dbReference type="Pfam" id="PF00482"/>
    </source>
</evidence>
<comment type="caution">
    <text evidence="8">The sequence shown here is derived from an EMBL/GenBank/DDBJ whole genome shotgun (WGS) entry which is preliminary data.</text>
</comment>
<protein>
    <recommendedName>
        <fullName evidence="7">Type II secretion system protein GspF domain-containing protein</fullName>
    </recommendedName>
</protein>
<keyword evidence="5 6" id="KW-0472">Membrane</keyword>
<sequence>MTAALVVCCVAVALLVWPSTAAARRVERLIGASSDRRQRPRAELLAVVAVPVVGALVGLGAGIAAVIVVAVGLVRRRRARRDRQRAERDAALCRALTVMAAEMSVGAPMVRACRAAAEELSGPGTPAADAVVAGELVRIAARVELGGGVDPAAVPADPPGLRRVGEAWAISVQHGLPMVALLEALRADLVQRKDFTARTDAGLAGPRATAMVLAGLPLLGLGLGQLMGAAPLAVLLGTPLGSILLVLGVGLAAAGVLWADAIVAKAKR</sequence>
<dbReference type="InterPro" id="IPR018076">
    <property type="entry name" value="T2SS_GspF_dom"/>
</dbReference>
<evidence type="ECO:0000256" key="3">
    <source>
        <dbReference type="ARBA" id="ARBA00022692"/>
    </source>
</evidence>
<keyword evidence="9" id="KW-1185">Reference proteome</keyword>
<feature type="transmembrane region" description="Helical" evidence="6">
    <location>
        <begin position="242"/>
        <end position="263"/>
    </location>
</feature>
<dbReference type="Pfam" id="PF00482">
    <property type="entry name" value="T2SSF"/>
    <property type="match status" value="1"/>
</dbReference>
<name>A0ABP8YWV9_9ACTN</name>
<evidence type="ECO:0000256" key="6">
    <source>
        <dbReference type="SAM" id="Phobius"/>
    </source>
</evidence>
<feature type="transmembrane region" description="Helical" evidence="6">
    <location>
        <begin position="47"/>
        <end position="74"/>
    </location>
</feature>
<evidence type="ECO:0000256" key="5">
    <source>
        <dbReference type="ARBA" id="ARBA00023136"/>
    </source>
</evidence>
<feature type="domain" description="Type II secretion system protein GspF" evidence="7">
    <location>
        <begin position="96"/>
        <end position="221"/>
    </location>
</feature>
<gene>
    <name evidence="8" type="ORF">GCM10023217_07830</name>
</gene>
<evidence type="ECO:0000313" key="8">
    <source>
        <dbReference type="EMBL" id="GAA4741935.1"/>
    </source>
</evidence>
<keyword evidence="3 6" id="KW-0812">Transmembrane</keyword>
<evidence type="ECO:0000256" key="1">
    <source>
        <dbReference type="ARBA" id="ARBA00004651"/>
    </source>
</evidence>
<dbReference type="Proteomes" id="UP001500822">
    <property type="component" value="Unassembled WGS sequence"/>
</dbReference>
<keyword evidence="4 6" id="KW-1133">Transmembrane helix</keyword>
<organism evidence="8 9">
    <name type="scientific">Gordonia alkaliphila</name>
    <dbReference type="NCBI Taxonomy" id="1053547"/>
    <lineage>
        <taxon>Bacteria</taxon>
        <taxon>Bacillati</taxon>
        <taxon>Actinomycetota</taxon>
        <taxon>Actinomycetes</taxon>
        <taxon>Mycobacteriales</taxon>
        <taxon>Gordoniaceae</taxon>
        <taxon>Gordonia</taxon>
    </lineage>
</organism>
<keyword evidence="2" id="KW-1003">Cell membrane</keyword>
<evidence type="ECO:0000256" key="2">
    <source>
        <dbReference type="ARBA" id="ARBA00022475"/>
    </source>
</evidence>
<comment type="subcellular location">
    <subcellularLocation>
        <location evidence="1">Cell membrane</location>
        <topology evidence="1">Multi-pass membrane protein</topology>
    </subcellularLocation>
</comment>
<reference evidence="9" key="1">
    <citation type="journal article" date="2019" name="Int. J. Syst. Evol. Microbiol.">
        <title>The Global Catalogue of Microorganisms (GCM) 10K type strain sequencing project: providing services to taxonomists for standard genome sequencing and annotation.</title>
        <authorList>
            <consortium name="The Broad Institute Genomics Platform"/>
            <consortium name="The Broad Institute Genome Sequencing Center for Infectious Disease"/>
            <person name="Wu L."/>
            <person name="Ma J."/>
        </authorList>
    </citation>
    <scope>NUCLEOTIDE SEQUENCE [LARGE SCALE GENOMIC DNA]</scope>
    <source>
        <strain evidence="9">JCM 18077</strain>
    </source>
</reference>
<accession>A0ABP8YWV9</accession>
<dbReference type="PANTHER" id="PTHR35007">
    <property type="entry name" value="INTEGRAL MEMBRANE PROTEIN-RELATED"/>
    <property type="match status" value="1"/>
</dbReference>
<evidence type="ECO:0000256" key="4">
    <source>
        <dbReference type="ARBA" id="ARBA00022989"/>
    </source>
</evidence>
<dbReference type="RefSeq" id="WP_246993593.1">
    <property type="nucleotide sequence ID" value="NZ_BAABIE010000003.1"/>
</dbReference>
<dbReference type="EMBL" id="BAABIE010000003">
    <property type="protein sequence ID" value="GAA4741935.1"/>
    <property type="molecule type" value="Genomic_DNA"/>
</dbReference>
<evidence type="ECO:0000313" key="9">
    <source>
        <dbReference type="Proteomes" id="UP001500822"/>
    </source>
</evidence>
<dbReference type="PANTHER" id="PTHR35007:SF4">
    <property type="entry name" value="CONSERVED TRANSMEMBRANE PROTEIN-RELATED"/>
    <property type="match status" value="1"/>
</dbReference>